<gene>
    <name evidence="2" type="ORF">J2T55_002149</name>
</gene>
<dbReference type="Pfam" id="PF01966">
    <property type="entry name" value="HD"/>
    <property type="match status" value="1"/>
</dbReference>
<dbReference type="EMBL" id="JANUCT010000016">
    <property type="protein sequence ID" value="MCS3904116.1"/>
    <property type="molecule type" value="Genomic_DNA"/>
</dbReference>
<protein>
    <submittedName>
        <fullName evidence="2">Metal-dependent HD superfamily phosphohydrolase</fullName>
    </submittedName>
</protein>
<comment type="caution">
    <text evidence="2">The sequence shown here is derived from an EMBL/GenBank/DDBJ whole genome shotgun (WGS) entry which is preliminary data.</text>
</comment>
<reference evidence="2" key="1">
    <citation type="submission" date="2022-08" db="EMBL/GenBank/DDBJ databases">
        <title>Genomic Encyclopedia of Type Strains, Phase III (KMG-III): the genomes of soil and plant-associated and newly described type strains.</title>
        <authorList>
            <person name="Whitman W."/>
        </authorList>
    </citation>
    <scope>NUCLEOTIDE SEQUENCE</scope>
    <source>
        <strain evidence="2">HMT 1</strain>
    </source>
</reference>
<evidence type="ECO:0000313" key="3">
    <source>
        <dbReference type="Proteomes" id="UP001204445"/>
    </source>
</evidence>
<dbReference type="AlphaFoldDB" id="A0AAE3HKP9"/>
<dbReference type="Proteomes" id="UP001204445">
    <property type="component" value="Unassembled WGS sequence"/>
</dbReference>
<sequence>MSYEVDMVRNPGLEHAAALLYDTRLPYHNFSHVMETLAASRTLIERCRDADLAVQPEIVYGALLFHDAGYQYDHELQGYDSKEAYSARLAARVLNDYGIAASIIDAVQAAILATRCGAACSSREARIVRAADLAGLAHDYYLFRQNAWRLWREDIILGGVAVAWDDWRDQAIHILEHFLAEDLGVSPACYAADGEPWLNKHGRRNIERLRQEPTPA</sequence>
<accession>A0AAE3HKP9</accession>
<organism evidence="2 3">
    <name type="scientific">Methylohalomonas lacus</name>
    <dbReference type="NCBI Taxonomy" id="398773"/>
    <lineage>
        <taxon>Bacteria</taxon>
        <taxon>Pseudomonadati</taxon>
        <taxon>Pseudomonadota</taxon>
        <taxon>Gammaproteobacteria</taxon>
        <taxon>Methylohalomonadales</taxon>
        <taxon>Methylohalomonadaceae</taxon>
        <taxon>Methylohalomonas</taxon>
    </lineage>
</organism>
<evidence type="ECO:0000259" key="1">
    <source>
        <dbReference type="Pfam" id="PF01966"/>
    </source>
</evidence>
<dbReference type="SUPFAM" id="SSF109604">
    <property type="entry name" value="HD-domain/PDEase-like"/>
    <property type="match status" value="1"/>
</dbReference>
<feature type="domain" description="HD" evidence="1">
    <location>
        <begin position="30"/>
        <end position="132"/>
    </location>
</feature>
<dbReference type="Gene3D" id="1.10.3210.10">
    <property type="entry name" value="Hypothetical protein af1432"/>
    <property type="match status" value="1"/>
</dbReference>
<name>A0AAE3HKP9_9GAMM</name>
<evidence type="ECO:0000313" key="2">
    <source>
        <dbReference type="EMBL" id="MCS3904116.1"/>
    </source>
</evidence>
<dbReference type="InterPro" id="IPR006674">
    <property type="entry name" value="HD_domain"/>
</dbReference>
<proteinExistence type="predicted"/>
<dbReference type="RefSeq" id="WP_259056398.1">
    <property type="nucleotide sequence ID" value="NZ_JANUCT010000016.1"/>
</dbReference>
<keyword evidence="3" id="KW-1185">Reference proteome</keyword>